<dbReference type="AlphaFoldDB" id="G0V543"/>
<dbReference type="EMBL" id="HE576752">
    <property type="protein sequence ID" value="CCC66579.1"/>
    <property type="molecule type" value="Genomic_DNA"/>
</dbReference>
<dbReference type="OMA" id="MHLKFND"/>
<dbReference type="HOGENOM" id="CLU_429070_0_0_1"/>
<dbReference type="GO" id="GO:0000958">
    <property type="term" value="P:mitochondrial mRNA catabolic process"/>
    <property type="evidence" value="ECO:0007669"/>
    <property type="project" value="EnsemblFungi"/>
</dbReference>
<keyword evidence="2" id="KW-1185">Reference proteome</keyword>
<dbReference type="FunCoup" id="G0V543">
    <property type="interactions" value="56"/>
</dbReference>
<reference evidence="1 2" key="1">
    <citation type="journal article" date="2011" name="Proc. Natl. Acad. Sci. U.S.A.">
        <title>Evolutionary erosion of yeast sex chromosomes by mating-type switching accidents.</title>
        <authorList>
            <person name="Gordon J.L."/>
            <person name="Armisen D."/>
            <person name="Proux-Wera E."/>
            <person name="Oheigeartaigh S.S."/>
            <person name="Byrne K.P."/>
            <person name="Wolfe K.H."/>
        </authorList>
    </citation>
    <scope>NUCLEOTIDE SEQUENCE [LARGE SCALE GENOMIC DNA]</scope>
    <source>
        <strain evidence="2">ATCC 76901 / BCRC 22586 / CBS 4309 / NBRC 1992 / NRRL Y-12630</strain>
    </source>
</reference>
<dbReference type="OrthoDB" id="4064185at2759"/>
<proteinExistence type="predicted"/>
<dbReference type="GO" id="GO:0009060">
    <property type="term" value="P:aerobic respiration"/>
    <property type="evidence" value="ECO:0007669"/>
    <property type="project" value="EnsemblFungi"/>
</dbReference>
<dbReference type="Proteomes" id="UP000001640">
    <property type="component" value="Chromosome 1"/>
</dbReference>
<organism evidence="1 2">
    <name type="scientific">Naumovozyma castellii</name>
    <name type="common">Yeast</name>
    <name type="synonym">Saccharomyces castellii</name>
    <dbReference type="NCBI Taxonomy" id="27288"/>
    <lineage>
        <taxon>Eukaryota</taxon>
        <taxon>Fungi</taxon>
        <taxon>Dikarya</taxon>
        <taxon>Ascomycota</taxon>
        <taxon>Saccharomycotina</taxon>
        <taxon>Saccharomycetes</taxon>
        <taxon>Saccharomycetales</taxon>
        <taxon>Saccharomycetaceae</taxon>
        <taxon>Naumovozyma</taxon>
    </lineage>
</organism>
<dbReference type="GO" id="GO:0005739">
    <property type="term" value="C:mitochondrion"/>
    <property type="evidence" value="ECO:0007669"/>
    <property type="project" value="EnsemblFungi"/>
</dbReference>
<evidence type="ECO:0000313" key="2">
    <source>
        <dbReference type="Proteomes" id="UP000001640"/>
    </source>
</evidence>
<protein>
    <submittedName>
        <fullName evidence="1">Uncharacterized protein</fullName>
    </submittedName>
</protein>
<dbReference type="GO" id="GO:0003729">
    <property type="term" value="F:mRNA binding"/>
    <property type="evidence" value="ECO:0007669"/>
    <property type="project" value="EnsemblFungi"/>
</dbReference>
<dbReference type="eggNOG" id="ENOG502R3QS">
    <property type="taxonomic scope" value="Eukaryota"/>
</dbReference>
<name>G0V543_NAUCA</name>
<dbReference type="GeneID" id="96900067"/>
<dbReference type="InParanoid" id="G0V543"/>
<dbReference type="RefSeq" id="XP_003672969.1">
    <property type="nucleotide sequence ID" value="XM_003672921.1"/>
</dbReference>
<reference key="2">
    <citation type="submission" date="2011-08" db="EMBL/GenBank/DDBJ databases">
        <title>Genome sequence of Naumovozyma castellii.</title>
        <authorList>
            <person name="Gordon J.L."/>
            <person name="Armisen D."/>
            <person name="Proux-Wera E."/>
            <person name="OhEigeartaigh S.S."/>
            <person name="Byrne K.P."/>
            <person name="Wolfe K.H."/>
        </authorList>
    </citation>
    <scope>NUCLEOTIDE SEQUENCE</scope>
    <source>
        <strain>Type strain:CBS 4309</strain>
    </source>
</reference>
<gene>
    <name evidence="1" type="primary">NCAS0A00180</name>
    <name evidence="1" type="ordered locus">NCAS_0A00180</name>
</gene>
<evidence type="ECO:0000313" key="1">
    <source>
        <dbReference type="EMBL" id="CCC66579.1"/>
    </source>
</evidence>
<accession>G0V543</accession>
<dbReference type="KEGG" id="ncs:NCAS_0A00180"/>
<sequence>MFQYHLRYNHLGTAISRGFRVRLTRTLVTNDSIKLPFPKIKSQLVNSIQLRKPLDAEFKKEFRDYWKSFPDWYLSAKDPTASTIIDNIDFNTFLTFITDTCKESSTSRGLYRREMIFHCRDNLKLVQQLKDSLISSKPIFTNQLQVLHWCVDDSLRSSDVVIAADLFLLYYKLYPSEKLDKEYAAKIISALSFANPLYDHIYIIKYLELSQLFETRHESLVLTSRQTSIFTNKALSIGNSPVLSHRAMERILDSTFLLNGKLRDDQIRTAYKLISENYKINNPTGIFFTWLKIKDHYSNLEDHGRGILYMIFKSCTQNRSYRMVCKEMLSRLSPQFYCNDPLLLPSIIDYCTTIRSLNSTKTLMEDINKYTLTENYQIIWFTRRCLSSLLKMHLQFNDADGVDRTLKQINEKFGDHSQENYVALVSYFLNTEKLENIARALKLVNSIPQKNALLSYGIIINKLIDWQIAKKRIFTKNASSIINDLLSKAHSQDPQHHSSLWNVVAALYFKRLLNLEKITGDEKNTKIVNQTSANKNDSKDKNIFDVSNLVVAKYVYLNCQKSEISYMEIDVNPFSNPNPQNVKLKITKGNNSIILKNIAMVAIQQRQKDIFLWCCSELYKTGISSKGLKAHWNLTLKHQVRRNNFESNTNFDNILSTHGKRFIKYSIK</sequence>